<feature type="transmembrane region" description="Helical" evidence="9">
    <location>
        <begin position="53"/>
        <end position="73"/>
    </location>
</feature>
<name>A0A857N586_9HYME</name>
<protein>
    <recommendedName>
        <fullName evidence="9">Odorant receptor</fullName>
    </recommendedName>
</protein>
<sequence>METSKNAFRDPAVSDLEFAINWYRFNLQLLGIWPDQDSLKNGNRILQSFKFSIAAFFMLSFISLPQTMSLIIMCRGNLDLIIENLAMANIPVTVALIKLMVVWYNSKVLRPLLIFVVEDWTNSKSDRDRQVMLKNAKTAKMISIGCSFLTHTMVISYIVIQIFVILQGDSENVPRQLIYQAYFPYNAKKSPNYELTCFGQSLAAVIAALSYSGVNSFLAMLVLHLCGQLNNLCFMLKNLVSNIGRDQEIQREFQRSLVVIAKRHNHLNRFAAAIEDSFSMMLLIQILACSVLFCFQGYQVFVVLHDEHGQLSTFQLLFLVLFLISIMLHLFVYCYVGDKLYVESSKIGYAAYECKWYKLNTNQTRDLMIIMLRAKIPLEITAGKFCSFSFVTFSQVSSSFTNHNYNTFGSSDIFSFNFSRYLQRPRSVGMPIDKWNCQ</sequence>
<keyword evidence="7 9" id="KW-0675">Receptor</keyword>
<dbReference type="EMBL" id="MK749040">
    <property type="protein sequence ID" value="QHN69137.1"/>
    <property type="molecule type" value="mRNA"/>
</dbReference>
<dbReference type="InterPro" id="IPR004117">
    <property type="entry name" value="7tm6_olfct_rcpt"/>
</dbReference>
<keyword evidence="3 9" id="KW-0812">Transmembrane</keyword>
<proteinExistence type="evidence at transcript level"/>
<evidence type="ECO:0000256" key="9">
    <source>
        <dbReference type="RuleBase" id="RU351113"/>
    </source>
</evidence>
<feature type="transmembrane region" description="Helical" evidence="9">
    <location>
        <begin position="282"/>
        <end position="304"/>
    </location>
</feature>
<keyword evidence="8 9" id="KW-0807">Transducer</keyword>
<dbReference type="Pfam" id="PF02949">
    <property type="entry name" value="7tm_6"/>
    <property type="match status" value="1"/>
</dbReference>
<keyword evidence="4 9" id="KW-0552">Olfaction</keyword>
<evidence type="ECO:0000256" key="8">
    <source>
        <dbReference type="ARBA" id="ARBA00023224"/>
    </source>
</evidence>
<feature type="transmembrane region" description="Helical" evidence="9">
    <location>
        <begin position="142"/>
        <end position="166"/>
    </location>
</feature>
<dbReference type="PANTHER" id="PTHR21137">
    <property type="entry name" value="ODORANT RECEPTOR"/>
    <property type="match status" value="1"/>
</dbReference>
<accession>A0A857N586</accession>
<evidence type="ECO:0000313" key="10">
    <source>
        <dbReference type="EMBL" id="QHN69137.1"/>
    </source>
</evidence>
<evidence type="ECO:0000256" key="7">
    <source>
        <dbReference type="ARBA" id="ARBA00023170"/>
    </source>
</evidence>
<dbReference type="GO" id="GO:0005886">
    <property type="term" value="C:plasma membrane"/>
    <property type="evidence" value="ECO:0007669"/>
    <property type="project" value="UniProtKB-SubCell"/>
</dbReference>
<evidence type="ECO:0000256" key="3">
    <source>
        <dbReference type="ARBA" id="ARBA00022692"/>
    </source>
</evidence>
<feature type="transmembrane region" description="Helical" evidence="9">
    <location>
        <begin position="202"/>
        <end position="227"/>
    </location>
</feature>
<reference evidence="10" key="1">
    <citation type="submission" date="2019-04" db="EMBL/GenBank/DDBJ databases">
        <authorList>
            <person name="Guo B."/>
            <person name="Lu P."/>
        </authorList>
    </citation>
    <scope>NUCLEOTIDE SEQUENCE</scope>
</reference>
<keyword evidence="6 9" id="KW-0472">Membrane</keyword>
<evidence type="ECO:0000256" key="5">
    <source>
        <dbReference type="ARBA" id="ARBA00022989"/>
    </source>
</evidence>
<dbReference type="GO" id="GO:0007165">
    <property type="term" value="P:signal transduction"/>
    <property type="evidence" value="ECO:0007669"/>
    <property type="project" value="UniProtKB-KW"/>
</dbReference>
<evidence type="ECO:0000256" key="4">
    <source>
        <dbReference type="ARBA" id="ARBA00022725"/>
    </source>
</evidence>
<feature type="transmembrane region" description="Helical" evidence="9">
    <location>
        <begin position="85"/>
        <end position="104"/>
    </location>
</feature>
<organism evidence="10">
    <name type="scientific">Sirex nitobei</name>
    <dbReference type="NCBI Taxonomy" id="1602346"/>
    <lineage>
        <taxon>Eukaryota</taxon>
        <taxon>Metazoa</taxon>
        <taxon>Ecdysozoa</taxon>
        <taxon>Arthropoda</taxon>
        <taxon>Hexapoda</taxon>
        <taxon>Insecta</taxon>
        <taxon>Pterygota</taxon>
        <taxon>Neoptera</taxon>
        <taxon>Endopterygota</taxon>
        <taxon>Hymenoptera</taxon>
        <taxon>Siricoidea</taxon>
        <taxon>Siricidae</taxon>
        <taxon>Sirex</taxon>
    </lineage>
</organism>
<keyword evidence="2 9" id="KW-0716">Sensory transduction</keyword>
<feature type="transmembrane region" description="Helical" evidence="9">
    <location>
        <begin position="316"/>
        <end position="336"/>
    </location>
</feature>
<dbReference type="PANTHER" id="PTHR21137:SF44">
    <property type="entry name" value="ODORANT RECEPTOR 13A-RELATED"/>
    <property type="match status" value="1"/>
</dbReference>
<comment type="similarity">
    <text evidence="9">Belongs to the insect chemoreceptor superfamily. Heteromeric odorant receptor channel (TC 1.A.69) family.</text>
</comment>
<dbReference type="GO" id="GO:0005549">
    <property type="term" value="F:odorant binding"/>
    <property type="evidence" value="ECO:0007669"/>
    <property type="project" value="InterPro"/>
</dbReference>
<keyword evidence="5 9" id="KW-1133">Transmembrane helix</keyword>
<dbReference type="GO" id="GO:0004984">
    <property type="term" value="F:olfactory receptor activity"/>
    <property type="evidence" value="ECO:0007669"/>
    <property type="project" value="InterPro"/>
</dbReference>
<evidence type="ECO:0000256" key="2">
    <source>
        <dbReference type="ARBA" id="ARBA00022606"/>
    </source>
</evidence>
<comment type="subcellular location">
    <subcellularLocation>
        <location evidence="9">Cell membrane</location>
        <topology evidence="9">Multi-pass membrane protein</topology>
    </subcellularLocation>
    <subcellularLocation>
        <location evidence="1">Membrane</location>
        <topology evidence="1">Multi-pass membrane protein</topology>
    </subcellularLocation>
</comment>
<comment type="caution">
    <text evidence="9">Lacks conserved residue(s) required for the propagation of feature annotation.</text>
</comment>
<evidence type="ECO:0000256" key="1">
    <source>
        <dbReference type="ARBA" id="ARBA00004141"/>
    </source>
</evidence>
<dbReference type="AlphaFoldDB" id="A0A857N586"/>
<evidence type="ECO:0000256" key="6">
    <source>
        <dbReference type="ARBA" id="ARBA00023136"/>
    </source>
</evidence>